<evidence type="ECO:0000256" key="1">
    <source>
        <dbReference type="SAM" id="MobiDB-lite"/>
    </source>
</evidence>
<organism evidence="2 3">
    <name type="scientific">Thermopolyspora flexuosa</name>
    <dbReference type="NCBI Taxonomy" id="103836"/>
    <lineage>
        <taxon>Bacteria</taxon>
        <taxon>Bacillati</taxon>
        <taxon>Actinomycetota</taxon>
        <taxon>Actinomycetes</taxon>
        <taxon>Streptosporangiales</taxon>
        <taxon>Streptosporangiaceae</taxon>
        <taxon>Thermopolyspora</taxon>
    </lineage>
</organism>
<accession>A0A543IUN8</accession>
<feature type="region of interest" description="Disordered" evidence="1">
    <location>
        <begin position="306"/>
        <end position="364"/>
    </location>
</feature>
<reference evidence="2 3" key="1">
    <citation type="submission" date="2019-06" db="EMBL/GenBank/DDBJ databases">
        <title>Sequencing the genomes of 1000 actinobacteria strains.</title>
        <authorList>
            <person name="Klenk H.-P."/>
        </authorList>
    </citation>
    <scope>NUCLEOTIDE SEQUENCE [LARGE SCALE GENOMIC DNA]</scope>
    <source>
        <strain evidence="2 3">DSM 43186</strain>
    </source>
</reference>
<dbReference type="Proteomes" id="UP000319213">
    <property type="component" value="Unassembled WGS sequence"/>
</dbReference>
<proteinExistence type="predicted"/>
<comment type="caution">
    <text evidence="2">The sequence shown here is derived from an EMBL/GenBank/DDBJ whole genome shotgun (WGS) entry which is preliminary data.</text>
</comment>
<name>A0A543IUN8_9ACTN</name>
<evidence type="ECO:0000313" key="3">
    <source>
        <dbReference type="Proteomes" id="UP000319213"/>
    </source>
</evidence>
<protein>
    <submittedName>
        <fullName evidence="2">Uncharacterized protein</fullName>
    </submittedName>
</protein>
<dbReference type="AlphaFoldDB" id="A0A543IUN8"/>
<keyword evidence="3" id="KW-1185">Reference proteome</keyword>
<evidence type="ECO:0000313" key="2">
    <source>
        <dbReference type="EMBL" id="TQM74291.1"/>
    </source>
</evidence>
<gene>
    <name evidence="2" type="ORF">FHX40_0959</name>
</gene>
<sequence length="465" mass="47123">MARSGLRNALRELGPGADQRLVRELDGTGTDGEQAGPGEPVEHLAGLVVLGGAEPGQQLLQRHRAAGVVLAVADADQAGEHLAGDGLSTQVQLLQGGVGGTGQRPMDAPGGAVSGQGQHVAFAVLPGDEQRVRQQGQHTGAGLRTLGLGAQVLQDEVDELGLQGQPGLPGGSFDGLPELGGGHGTDHHGLLQRGHQFRVGGAVPEEVGAYAENDDGHRLRIRLTCGTGGRRTGRATHGVLPAQRVQGLDEDLTLPFVGAGGEQFLELVDDDDRPPPVQRVGDHVPQDGRVLLQPDAEVGRVRPVQVGQAGGQRAERVGAGGQQDDLGVRGSSQACDQAGAQQGGLARPGRPGDHQGFARGGLGGHAVDERPGQLLAAEEVVGVVGGEGGQPAVRAELPVGGAPARRTLAGGPVTGEGGVGRHRAAVAVVGGLPARRGIPLLGQGAGQAPVDVVEIQQRGPWGPRG</sequence>
<dbReference type="EMBL" id="VFPQ01000001">
    <property type="protein sequence ID" value="TQM74291.1"/>
    <property type="molecule type" value="Genomic_DNA"/>
</dbReference>
<feature type="compositionally biased region" description="Low complexity" evidence="1">
    <location>
        <begin position="330"/>
        <end position="345"/>
    </location>
</feature>